<dbReference type="PANTHER" id="PTHR12277:SF81">
    <property type="entry name" value="PROTEIN ABHD13"/>
    <property type="match status" value="1"/>
</dbReference>
<evidence type="ECO:0000313" key="2">
    <source>
        <dbReference type="EMBL" id="SVC42769.1"/>
    </source>
</evidence>
<feature type="domain" description="Serine aminopeptidase S33" evidence="1">
    <location>
        <begin position="191"/>
        <end position="240"/>
    </location>
</feature>
<dbReference type="InterPro" id="IPR022742">
    <property type="entry name" value="Hydrolase_4"/>
</dbReference>
<feature type="non-terminal residue" evidence="2">
    <location>
        <position position="1"/>
    </location>
</feature>
<protein>
    <recommendedName>
        <fullName evidence="1">Serine aminopeptidase S33 domain-containing protein</fullName>
    </recommendedName>
</protein>
<feature type="domain" description="Serine aminopeptidase S33" evidence="1">
    <location>
        <begin position="60"/>
        <end position="168"/>
    </location>
</feature>
<dbReference type="SUPFAM" id="SSF53474">
    <property type="entry name" value="alpha/beta-Hydrolases"/>
    <property type="match status" value="1"/>
</dbReference>
<gene>
    <name evidence="2" type="ORF">METZ01_LOCUS295623</name>
</gene>
<accession>A0A382M1E5</accession>
<dbReference type="Pfam" id="PF12146">
    <property type="entry name" value="Hydrolase_4"/>
    <property type="match status" value="2"/>
</dbReference>
<dbReference type="InterPro" id="IPR029058">
    <property type="entry name" value="AB_hydrolase_fold"/>
</dbReference>
<dbReference type="Gene3D" id="3.40.50.1820">
    <property type="entry name" value="alpha/beta hydrolase"/>
    <property type="match status" value="1"/>
</dbReference>
<dbReference type="PANTHER" id="PTHR12277">
    <property type="entry name" value="ALPHA/BETA HYDROLASE DOMAIN-CONTAINING PROTEIN"/>
    <property type="match status" value="1"/>
</dbReference>
<organism evidence="2">
    <name type="scientific">marine metagenome</name>
    <dbReference type="NCBI Taxonomy" id="408172"/>
    <lineage>
        <taxon>unclassified sequences</taxon>
        <taxon>metagenomes</taxon>
        <taxon>ecological metagenomes</taxon>
    </lineage>
</organism>
<name>A0A382M1E5_9ZZZZ</name>
<sequence length="263" mass="29102">NNTDMIDYSILDAPEITNRMFYPESMWWPPENTVEDHRIPVDSNVSISARYYPSEPSFPAILFFHGNGEISCQYDMMSRYYTRAEAGLFVADFRGYGLSSGTPSFSSMISDSSAIFMYFESYMATQELAGPLFVMGRSLGCHSAVAVAATYQDRIAGLITESGSASIERSLQRLGLPENSPQVETLLDMHREKLKSISIPTLAIHGAMDSMVSIDAATELLESIGSENKTFQVIPKAGHNDLLMLGGEQYTEALAKFIHENSK</sequence>
<proteinExistence type="predicted"/>
<reference evidence="2" key="1">
    <citation type="submission" date="2018-05" db="EMBL/GenBank/DDBJ databases">
        <authorList>
            <person name="Lanie J.A."/>
            <person name="Ng W.-L."/>
            <person name="Kazmierczak K.M."/>
            <person name="Andrzejewski T.M."/>
            <person name="Davidsen T.M."/>
            <person name="Wayne K.J."/>
            <person name="Tettelin H."/>
            <person name="Glass J.I."/>
            <person name="Rusch D."/>
            <person name="Podicherti R."/>
            <person name="Tsui H.-C.T."/>
            <person name="Winkler M.E."/>
        </authorList>
    </citation>
    <scope>NUCLEOTIDE SEQUENCE</scope>
</reference>
<evidence type="ECO:0000259" key="1">
    <source>
        <dbReference type="Pfam" id="PF12146"/>
    </source>
</evidence>
<dbReference type="EMBL" id="UINC01090643">
    <property type="protein sequence ID" value="SVC42769.1"/>
    <property type="molecule type" value="Genomic_DNA"/>
</dbReference>
<dbReference type="AlphaFoldDB" id="A0A382M1E5"/>